<accession>A0AAJ8LGC5</accession>
<dbReference type="Pfam" id="PF26200">
    <property type="entry name" value="Rcat_RNF216"/>
    <property type="match status" value="1"/>
</dbReference>
<dbReference type="GeneID" id="43592512"/>
<dbReference type="AlphaFoldDB" id="A0AAJ8LGC5"/>
<feature type="compositionally biased region" description="Acidic residues" evidence="8">
    <location>
        <begin position="29"/>
        <end position="43"/>
    </location>
</feature>
<dbReference type="CDD" id="cd20353">
    <property type="entry name" value="Rcat_RBR_RNF216"/>
    <property type="match status" value="1"/>
</dbReference>
<feature type="region of interest" description="Disordered" evidence="8">
    <location>
        <begin position="16"/>
        <end position="136"/>
    </location>
</feature>
<dbReference type="CDD" id="cd20339">
    <property type="entry name" value="BRcat_RBR_RNF216"/>
    <property type="match status" value="1"/>
</dbReference>
<evidence type="ECO:0000256" key="2">
    <source>
        <dbReference type="ARBA" id="ARBA00022679"/>
    </source>
</evidence>
<dbReference type="SUPFAM" id="SSF57850">
    <property type="entry name" value="RING/U-box"/>
    <property type="match status" value="3"/>
</dbReference>
<dbReference type="GO" id="GO:0008270">
    <property type="term" value="F:zinc ion binding"/>
    <property type="evidence" value="ECO:0007669"/>
    <property type="project" value="UniProtKB-KW"/>
</dbReference>
<reference evidence="10" key="2">
    <citation type="submission" date="2024-01" db="EMBL/GenBank/DDBJ databases">
        <title>Comparative genomics of Cryptococcus and Kwoniella reveals pathogenesis evolution and contrasting modes of karyotype evolution via chromosome fusion or intercentromeric recombination.</title>
        <authorList>
            <person name="Coelho M.A."/>
            <person name="David-Palma M."/>
            <person name="Shea T."/>
            <person name="Bowers K."/>
            <person name="McGinley-Smith S."/>
            <person name="Mohammad A.W."/>
            <person name="Gnirke A."/>
            <person name="Yurkov A.M."/>
            <person name="Nowrousian M."/>
            <person name="Sun S."/>
            <person name="Cuomo C.A."/>
            <person name="Heitman J."/>
        </authorList>
    </citation>
    <scope>NUCLEOTIDE SEQUENCE</scope>
    <source>
        <strain evidence="10">CBS 12478</strain>
    </source>
</reference>
<dbReference type="Proteomes" id="UP000322225">
    <property type="component" value="Chromosome 2"/>
</dbReference>
<keyword evidence="7" id="KW-0862">Zinc</keyword>
<sequence>MPANQVTPIRLTRGVLANLPPGSYHSEYEIDDDDDSSVEALEEPPEHLRRWSNRDNPIPVESEDEATPTKAEEPLALARNLRAETAREDENTRKRALERLYDSDGDEEDDDYTPPMTPVPAKRLRPDRFDHVQGPSSPSLFSIDYSSPPPLLPEIGSPSTQIPYPPAPGPSIVPSAVVPPTNQPDAFLADVLEVLPDLDPEWATQVIATEMARGNKQELAYRVINTALEMKDGYPKLKNNVKGKAKEKESGAEDGYKGMVYRKKKRLGKMYLSKSLAALEDDFPQIPVPHIRATFFSLSYLYAPAYFLLKEHSQTNPKPYAELKRPRPVGKGKERAARHVALLSSQSSAGSEEDGGAREFKKERAYLLKSIDRAAAKQVAQEEAEENGTGIECGCCFDQVLFEDTYQCEEGHLFCRGCANTHAESKLGEQQTSILCMDMTGCQAAFPEKELGRLLSSKSFGLYHRLKQAKELELAKIDGLETCPVCPFAAIVDDPNDKLFRCMNEECGQVTCRKCRNKEHIPKTCEEMEADRNLDKRHAVEDAMSEALIRKCPKCAKPFIKDSGCNKIYCTKCGALSCYICRKAIAGYDHFDQTPGGGQAKVVGRCPLWDGSERRLDDEAILAARDEAQGRARAAAEEEGIQLADEDINVALPNVAQPAGGVAARHMPQVPYAGQLYQPGLQMAYAYGHHGVLPAAIPQHDPYLRAPPAPNPQPAGAEGVGHDDLRRQESFRGQRLKAPQAQQISNYLYDND</sequence>
<feature type="compositionally biased region" description="Basic and acidic residues" evidence="8">
    <location>
        <begin position="720"/>
        <end position="732"/>
    </location>
</feature>
<protein>
    <recommendedName>
        <fullName evidence="9">RING-type domain-containing protein</fullName>
    </recommendedName>
</protein>
<feature type="region of interest" description="Disordered" evidence="8">
    <location>
        <begin position="699"/>
        <end position="752"/>
    </location>
</feature>
<feature type="compositionally biased region" description="Basic and acidic residues" evidence="8">
    <location>
        <begin position="81"/>
        <end position="102"/>
    </location>
</feature>
<organism evidence="10 11">
    <name type="scientific">Kwoniella shandongensis</name>
    <dbReference type="NCBI Taxonomy" id="1734106"/>
    <lineage>
        <taxon>Eukaryota</taxon>
        <taxon>Fungi</taxon>
        <taxon>Dikarya</taxon>
        <taxon>Basidiomycota</taxon>
        <taxon>Agaricomycotina</taxon>
        <taxon>Tremellomycetes</taxon>
        <taxon>Tremellales</taxon>
        <taxon>Cryptococcaceae</taxon>
        <taxon>Kwoniella</taxon>
    </lineage>
</organism>
<dbReference type="InterPro" id="IPR044066">
    <property type="entry name" value="TRIAD_supradom"/>
</dbReference>
<dbReference type="PROSITE" id="PS51873">
    <property type="entry name" value="TRIAD"/>
    <property type="match status" value="1"/>
</dbReference>
<dbReference type="EMBL" id="CP144052">
    <property type="protein sequence ID" value="WWD16845.1"/>
    <property type="molecule type" value="Genomic_DNA"/>
</dbReference>
<dbReference type="InterPro" id="IPR051628">
    <property type="entry name" value="LUBAC_E3_Ligases"/>
</dbReference>
<gene>
    <name evidence="10" type="ORF">CI109_101277</name>
</gene>
<keyword evidence="5" id="KW-0863">Zinc-finger</keyword>
<keyword evidence="4" id="KW-0677">Repeat</keyword>
<evidence type="ECO:0000256" key="4">
    <source>
        <dbReference type="ARBA" id="ARBA00022737"/>
    </source>
</evidence>
<feature type="compositionally biased region" description="Basic and acidic residues" evidence="8">
    <location>
        <begin position="44"/>
        <end position="53"/>
    </location>
</feature>
<comment type="pathway">
    <text evidence="1">Protein modification; protein ubiquitination.</text>
</comment>
<feature type="compositionally biased region" description="Polar residues" evidence="8">
    <location>
        <begin position="740"/>
        <end position="752"/>
    </location>
</feature>
<dbReference type="PANTHER" id="PTHR22770:SF47">
    <property type="entry name" value="E3 UBIQUITIN-PROTEIN LIGASE RNF216"/>
    <property type="match status" value="1"/>
</dbReference>
<dbReference type="InterPro" id="IPR047545">
    <property type="entry name" value="BRcat_RBR_RNF216"/>
</dbReference>
<evidence type="ECO:0000256" key="1">
    <source>
        <dbReference type="ARBA" id="ARBA00004906"/>
    </source>
</evidence>
<keyword evidence="2" id="KW-0808">Transferase</keyword>
<dbReference type="SMART" id="SM00647">
    <property type="entry name" value="IBR"/>
    <property type="match status" value="2"/>
</dbReference>
<evidence type="ECO:0000259" key="9">
    <source>
        <dbReference type="PROSITE" id="PS51873"/>
    </source>
</evidence>
<keyword evidence="6" id="KW-0833">Ubl conjugation pathway</keyword>
<name>A0AAJ8LGC5_9TREE</name>
<dbReference type="CDD" id="cd16630">
    <property type="entry name" value="RING-HC_RBR_RNF216"/>
    <property type="match status" value="1"/>
</dbReference>
<feature type="domain" description="RING-type" evidence="9">
    <location>
        <begin position="389"/>
        <end position="603"/>
    </location>
</feature>
<dbReference type="KEGG" id="ksn:43592512"/>
<evidence type="ECO:0000256" key="5">
    <source>
        <dbReference type="ARBA" id="ARBA00022771"/>
    </source>
</evidence>
<reference evidence="10" key="1">
    <citation type="submission" date="2017-08" db="EMBL/GenBank/DDBJ databases">
        <authorList>
            <person name="Cuomo C."/>
            <person name="Billmyre B."/>
            <person name="Heitman J."/>
        </authorList>
    </citation>
    <scope>NUCLEOTIDE SEQUENCE</scope>
    <source>
        <strain evidence="10">CBS 12478</strain>
    </source>
</reference>
<feature type="compositionally biased region" description="Acidic residues" evidence="8">
    <location>
        <begin position="103"/>
        <end position="112"/>
    </location>
</feature>
<evidence type="ECO:0000256" key="6">
    <source>
        <dbReference type="ARBA" id="ARBA00022786"/>
    </source>
</evidence>
<dbReference type="InterPro" id="IPR047546">
    <property type="entry name" value="Rcat_RBR_RNF216"/>
</dbReference>
<dbReference type="InterPro" id="IPR002867">
    <property type="entry name" value="IBR_dom"/>
</dbReference>
<keyword evidence="11" id="KW-1185">Reference proteome</keyword>
<evidence type="ECO:0000256" key="8">
    <source>
        <dbReference type="SAM" id="MobiDB-lite"/>
    </source>
</evidence>
<keyword evidence="3" id="KW-0479">Metal-binding</keyword>
<evidence type="ECO:0000313" key="11">
    <source>
        <dbReference type="Proteomes" id="UP000322225"/>
    </source>
</evidence>
<dbReference type="GO" id="GO:0016740">
    <property type="term" value="F:transferase activity"/>
    <property type="evidence" value="ECO:0007669"/>
    <property type="project" value="UniProtKB-KW"/>
</dbReference>
<dbReference type="PANTHER" id="PTHR22770">
    <property type="entry name" value="UBIQUITIN CONJUGATING ENZYME 7 INTERACTING PROTEIN-RELATED"/>
    <property type="match status" value="1"/>
</dbReference>
<proteinExistence type="predicted"/>
<dbReference type="InterPro" id="IPR047544">
    <property type="entry name" value="RING-HC_RBR_RNF216"/>
</dbReference>
<dbReference type="Gene3D" id="1.20.120.1750">
    <property type="match status" value="1"/>
</dbReference>
<evidence type="ECO:0000256" key="7">
    <source>
        <dbReference type="ARBA" id="ARBA00022833"/>
    </source>
</evidence>
<evidence type="ECO:0000256" key="3">
    <source>
        <dbReference type="ARBA" id="ARBA00022723"/>
    </source>
</evidence>
<dbReference type="RefSeq" id="XP_065823016.1">
    <property type="nucleotide sequence ID" value="XM_065966944.1"/>
</dbReference>
<evidence type="ECO:0000313" key="10">
    <source>
        <dbReference type="EMBL" id="WWD16845.1"/>
    </source>
</evidence>